<comment type="caution">
    <text evidence="5">The sequence shown here is derived from an EMBL/GenBank/DDBJ whole genome shotgun (WGS) entry which is preliminary data.</text>
</comment>
<evidence type="ECO:0000313" key="6">
    <source>
        <dbReference type="Proteomes" id="UP001152049"/>
    </source>
</evidence>
<keyword evidence="3" id="KW-0560">Oxidoreductase</keyword>
<evidence type="ECO:0000313" key="5">
    <source>
        <dbReference type="EMBL" id="KAJ4263420.1"/>
    </source>
</evidence>
<dbReference type="Proteomes" id="UP001152049">
    <property type="component" value="Unassembled WGS sequence"/>
</dbReference>
<reference evidence="5" key="1">
    <citation type="submission" date="2022-09" db="EMBL/GenBank/DDBJ databases">
        <title>Fusarium specimens isolated from Avocado Roots.</title>
        <authorList>
            <person name="Stajich J."/>
            <person name="Roper C."/>
            <person name="Heimlech-Rivalta G."/>
        </authorList>
    </citation>
    <scope>NUCLEOTIDE SEQUENCE</scope>
    <source>
        <strain evidence="5">CF00136</strain>
    </source>
</reference>
<gene>
    <name evidence="5" type="ORF">NW762_006239</name>
</gene>
<dbReference type="GO" id="GO:0016491">
    <property type="term" value="F:oxidoreductase activity"/>
    <property type="evidence" value="ECO:0007669"/>
    <property type="project" value="UniProtKB-KW"/>
</dbReference>
<accession>A0A9W8VHE6</accession>
<feature type="domain" description="FAD-binding" evidence="4">
    <location>
        <begin position="5"/>
        <end position="171"/>
    </location>
</feature>
<dbReference type="EMBL" id="JAOQAZ010000010">
    <property type="protein sequence ID" value="KAJ4263420.1"/>
    <property type="molecule type" value="Genomic_DNA"/>
</dbReference>
<dbReference type="InterPro" id="IPR036188">
    <property type="entry name" value="FAD/NAD-bd_sf"/>
</dbReference>
<evidence type="ECO:0000259" key="4">
    <source>
        <dbReference type="Pfam" id="PF01494"/>
    </source>
</evidence>
<protein>
    <recommendedName>
        <fullName evidence="4">FAD-binding domain-containing protein</fullName>
    </recommendedName>
</protein>
<keyword evidence="1" id="KW-0285">Flavoprotein</keyword>
<dbReference type="PRINTS" id="PR00420">
    <property type="entry name" value="RNGMNOXGNASE"/>
</dbReference>
<dbReference type="AlphaFoldDB" id="A0A9W8VHE6"/>
<dbReference type="PANTHER" id="PTHR46865">
    <property type="entry name" value="OXIDOREDUCTASE-RELATED"/>
    <property type="match status" value="1"/>
</dbReference>
<evidence type="ECO:0000256" key="1">
    <source>
        <dbReference type="ARBA" id="ARBA00022630"/>
    </source>
</evidence>
<dbReference type="InterPro" id="IPR051704">
    <property type="entry name" value="FAD_aromatic-hydroxylase"/>
</dbReference>
<dbReference type="OrthoDB" id="655030at2759"/>
<sequence>MAPLKVLIVGGGIAGPALAYWLSRVDADITLIERSPQIRAHGQQVDLRAQGVQVMKKTGIEPAVRAKAVHEPGTQLIDTNGQIKAFFPAAETNSTGKQSITSEYEIMRGDLVHILSDLTAKSKNVRHLFGTTITSFTESDDKVHVSFSDGHKDDFDLLVTAEGTGSKTRKLMLGPEAPDPRKFLGGYIGFFSVPSEPRDSDRFTFCFLPGTLSRFIGTRKDCPELTRVYMQMRGHDDALVAAHKSGNSAELKKAWADLYEGGGWDCDRFMNALRSSPEADDLYSTLFEEICLPEQSWSKGRVVLLGDAAHAQTANGFGCTWGLVGAYILAGEIATLYQEDPSIAVMLGAKKYEEIFRPISTAQHGQSQFIESLLAPRSRLGIWMFHWVARIAASFRLDQGAGLDGKTSKWQLPDYPALDKLQK</sequence>
<keyword evidence="2" id="KW-0274">FAD</keyword>
<name>A0A9W8VHE6_9HYPO</name>
<evidence type="ECO:0000256" key="3">
    <source>
        <dbReference type="ARBA" id="ARBA00023002"/>
    </source>
</evidence>
<evidence type="ECO:0000256" key="2">
    <source>
        <dbReference type="ARBA" id="ARBA00022827"/>
    </source>
</evidence>
<dbReference type="GO" id="GO:0071949">
    <property type="term" value="F:FAD binding"/>
    <property type="evidence" value="ECO:0007669"/>
    <property type="project" value="InterPro"/>
</dbReference>
<dbReference type="InterPro" id="IPR002938">
    <property type="entry name" value="FAD-bd"/>
</dbReference>
<keyword evidence="6" id="KW-1185">Reference proteome</keyword>
<dbReference type="Gene3D" id="3.50.50.60">
    <property type="entry name" value="FAD/NAD(P)-binding domain"/>
    <property type="match status" value="1"/>
</dbReference>
<dbReference type="SUPFAM" id="SSF51905">
    <property type="entry name" value="FAD/NAD(P)-binding domain"/>
    <property type="match status" value="1"/>
</dbReference>
<dbReference type="PANTHER" id="PTHR46865:SF7">
    <property type="entry name" value="MONOOXYGENASE, PUTATIVE (AFU_ORTHOLOGUE AFUA_8G07040)-RELATED"/>
    <property type="match status" value="1"/>
</dbReference>
<proteinExistence type="predicted"/>
<organism evidence="5 6">
    <name type="scientific">Fusarium torreyae</name>
    <dbReference type="NCBI Taxonomy" id="1237075"/>
    <lineage>
        <taxon>Eukaryota</taxon>
        <taxon>Fungi</taxon>
        <taxon>Dikarya</taxon>
        <taxon>Ascomycota</taxon>
        <taxon>Pezizomycotina</taxon>
        <taxon>Sordariomycetes</taxon>
        <taxon>Hypocreomycetidae</taxon>
        <taxon>Hypocreales</taxon>
        <taxon>Nectriaceae</taxon>
        <taxon>Fusarium</taxon>
    </lineage>
</organism>
<dbReference type="Pfam" id="PF01494">
    <property type="entry name" value="FAD_binding_3"/>
    <property type="match status" value="1"/>
</dbReference>